<evidence type="ECO:0000313" key="7">
    <source>
        <dbReference type="EMBL" id="TFU03123.1"/>
    </source>
</evidence>
<dbReference type="SUPFAM" id="SSF53335">
    <property type="entry name" value="S-adenosyl-L-methionine-dependent methyltransferases"/>
    <property type="match status" value="1"/>
</dbReference>
<gene>
    <name evidence="7" type="ORF">EUV02_07965</name>
</gene>
<evidence type="ECO:0000256" key="2">
    <source>
        <dbReference type="ARBA" id="ARBA00022679"/>
    </source>
</evidence>
<keyword evidence="1 7" id="KW-0489">Methyltransferase</keyword>
<feature type="domain" description="O-methyltransferase C-terminal" evidence="5">
    <location>
        <begin position="172"/>
        <end position="354"/>
    </location>
</feature>
<evidence type="ECO:0000256" key="3">
    <source>
        <dbReference type="ARBA" id="ARBA00022691"/>
    </source>
</evidence>
<dbReference type="PIRSF" id="PIRSF005739">
    <property type="entry name" value="O-mtase"/>
    <property type="match status" value="1"/>
</dbReference>
<dbReference type="Gene3D" id="3.40.50.150">
    <property type="entry name" value="Vaccinia Virus protein VP39"/>
    <property type="match status" value="1"/>
</dbReference>
<evidence type="ECO:0000256" key="1">
    <source>
        <dbReference type="ARBA" id="ARBA00022603"/>
    </source>
</evidence>
<dbReference type="InterPro" id="IPR029063">
    <property type="entry name" value="SAM-dependent_MTases_sf"/>
</dbReference>
<evidence type="ECO:0000259" key="5">
    <source>
        <dbReference type="Pfam" id="PF00891"/>
    </source>
</evidence>
<dbReference type="InterPro" id="IPR001077">
    <property type="entry name" value="COMT_C"/>
</dbReference>
<feature type="domain" description="O-methyltransferase dimerisation" evidence="6">
    <location>
        <begin position="51"/>
        <end position="108"/>
    </location>
</feature>
<dbReference type="OrthoDB" id="7418600at2"/>
<comment type="caution">
    <text evidence="7">The sequence shown here is derived from an EMBL/GenBank/DDBJ whole genome shotgun (WGS) entry which is preliminary data.</text>
</comment>
<keyword evidence="2 7" id="KW-0808">Transferase</keyword>
<organism evidence="7 8">
    <name type="scientific">Glacieibacterium arshaanense</name>
    <dbReference type="NCBI Taxonomy" id="2511025"/>
    <lineage>
        <taxon>Bacteria</taxon>
        <taxon>Pseudomonadati</taxon>
        <taxon>Pseudomonadota</taxon>
        <taxon>Alphaproteobacteria</taxon>
        <taxon>Sphingomonadales</taxon>
        <taxon>Sphingosinicellaceae</taxon>
        <taxon>Glacieibacterium</taxon>
    </lineage>
</organism>
<dbReference type="AlphaFoldDB" id="A0A4Y9EMP9"/>
<dbReference type="PROSITE" id="PS51683">
    <property type="entry name" value="SAM_OMT_II"/>
    <property type="match status" value="1"/>
</dbReference>
<dbReference type="RefSeq" id="WP_135245715.1">
    <property type="nucleotide sequence ID" value="NZ_SIHO01000002.1"/>
</dbReference>
<evidence type="ECO:0000313" key="8">
    <source>
        <dbReference type="Proteomes" id="UP000297737"/>
    </source>
</evidence>
<dbReference type="InterPro" id="IPR016461">
    <property type="entry name" value="COMT-like"/>
</dbReference>
<dbReference type="PANTHER" id="PTHR43712:SF2">
    <property type="entry name" value="O-METHYLTRANSFERASE CICE"/>
    <property type="match status" value="1"/>
</dbReference>
<reference evidence="7 8" key="1">
    <citation type="submission" date="2019-02" db="EMBL/GenBank/DDBJ databases">
        <title>Polymorphobacter sp. isolated from the lake at the Tibet of China.</title>
        <authorList>
            <person name="Li A."/>
        </authorList>
    </citation>
    <scope>NUCLEOTIDE SEQUENCE [LARGE SCALE GENOMIC DNA]</scope>
    <source>
        <strain evidence="7 8">DJ1R-1</strain>
    </source>
</reference>
<dbReference type="Gene3D" id="1.10.10.10">
    <property type="entry name" value="Winged helix-like DNA-binding domain superfamily/Winged helix DNA-binding domain"/>
    <property type="match status" value="1"/>
</dbReference>
<accession>A0A4Y9EMP9</accession>
<dbReference type="Gene3D" id="1.10.287.1350">
    <property type="match status" value="1"/>
</dbReference>
<dbReference type="Proteomes" id="UP000297737">
    <property type="component" value="Unassembled WGS sequence"/>
</dbReference>
<protein>
    <submittedName>
        <fullName evidence="7">Methyltransferase domain-containing protein</fullName>
    </submittedName>
</protein>
<proteinExistence type="predicted"/>
<dbReference type="CDD" id="cd02440">
    <property type="entry name" value="AdoMet_MTases"/>
    <property type="match status" value="1"/>
</dbReference>
<sequence>MISSNREELGWRGRWVAWRNAVLASPRFQQFAARFPLTRPIARRRARALFDLVAGFTYSQILAACIKTGLLDVLAEGPTSTDAVATRIDLPVAGAERLLRAAAALGLAERLGTAWVLGSDGAALRGNRGIAEMVAHHDLLYADLADPVALLRRGGGGGQLSALWHYAESAGTGDGAAVAAYSALMAASQPLIAAQAIDAYRFDRHRRLLDVGGGEGAFLEAVAARVPGLELALFDLPAVGERARGRFELAGLTPRTSVYGGNFLADPLPQGFDIISLVRVLHDHDDAPALALLRNIRAALAPGGVLFITEPMALTPGAEPAGDAYFGFYLLAMGSGRPRSPAEIRTMLKAAGFARSRLLPTAMPLTTRAIIANC</sequence>
<dbReference type="GO" id="GO:0032259">
    <property type="term" value="P:methylation"/>
    <property type="evidence" value="ECO:0007669"/>
    <property type="project" value="UniProtKB-KW"/>
</dbReference>
<dbReference type="GO" id="GO:0008171">
    <property type="term" value="F:O-methyltransferase activity"/>
    <property type="evidence" value="ECO:0007669"/>
    <property type="project" value="InterPro"/>
</dbReference>
<dbReference type="InterPro" id="IPR036390">
    <property type="entry name" value="WH_DNA-bd_sf"/>
</dbReference>
<feature type="active site" description="Proton acceptor" evidence="4">
    <location>
        <position position="282"/>
    </location>
</feature>
<dbReference type="Pfam" id="PF00891">
    <property type="entry name" value="Methyltransf_2"/>
    <property type="match status" value="1"/>
</dbReference>
<name>A0A4Y9EMP9_9SPHN</name>
<dbReference type="InterPro" id="IPR036388">
    <property type="entry name" value="WH-like_DNA-bd_sf"/>
</dbReference>
<dbReference type="GO" id="GO:0046983">
    <property type="term" value="F:protein dimerization activity"/>
    <property type="evidence" value="ECO:0007669"/>
    <property type="project" value="InterPro"/>
</dbReference>
<dbReference type="SUPFAM" id="SSF46785">
    <property type="entry name" value="Winged helix' DNA-binding domain"/>
    <property type="match status" value="1"/>
</dbReference>
<dbReference type="PANTHER" id="PTHR43712">
    <property type="entry name" value="PUTATIVE (AFU_ORTHOLOGUE AFUA_4G14580)-RELATED"/>
    <property type="match status" value="1"/>
</dbReference>
<dbReference type="EMBL" id="SIHO01000002">
    <property type="protein sequence ID" value="TFU03123.1"/>
    <property type="molecule type" value="Genomic_DNA"/>
</dbReference>
<evidence type="ECO:0000259" key="6">
    <source>
        <dbReference type="Pfam" id="PF08100"/>
    </source>
</evidence>
<dbReference type="InterPro" id="IPR012967">
    <property type="entry name" value="COMT_dimerisation"/>
</dbReference>
<dbReference type="Pfam" id="PF08100">
    <property type="entry name" value="Dimerisation"/>
    <property type="match status" value="1"/>
</dbReference>
<keyword evidence="8" id="KW-1185">Reference proteome</keyword>
<keyword evidence="3" id="KW-0949">S-adenosyl-L-methionine</keyword>
<evidence type="ECO:0000256" key="4">
    <source>
        <dbReference type="PIRSR" id="PIRSR005739-1"/>
    </source>
</evidence>